<sequence>MKKSTKITLISLAALAILAGIGGNLIAVRVISSRYQAFGKAKLAQDIKEAEKKQREEEKTTKAKQLAYLKEHEQEIVDFVKSEYPTIESVQIDWSTMTVDQAGNGTPQGGDYYLSISGTFNHIDDTFIVLDFYLDSEESLPDIKNIGMLNPPHILRGDVWEIYE</sequence>
<dbReference type="EMBL" id="AEUV02000002">
    <property type="protein sequence ID" value="EHI73518.1"/>
    <property type="molecule type" value="Genomic_DNA"/>
</dbReference>
<keyword evidence="2" id="KW-1185">Reference proteome</keyword>
<evidence type="ECO:0000313" key="1">
    <source>
        <dbReference type="EMBL" id="EHI73518.1"/>
    </source>
</evidence>
<gene>
    <name evidence="1" type="ORF">STRCR_1393</name>
</gene>
<protein>
    <submittedName>
        <fullName evidence="1">Uncharacterized protein</fullName>
    </submittedName>
</protein>
<dbReference type="RefSeq" id="WP_004225591.1">
    <property type="nucleotide sequence ID" value="NZ_AEUV02000002.1"/>
</dbReference>
<dbReference type="STRING" id="873449.STRCR_1393"/>
<dbReference type="AlphaFoldDB" id="G5JN58"/>
<accession>G5JN58</accession>
<dbReference type="Proteomes" id="UP000004322">
    <property type="component" value="Unassembled WGS sequence"/>
</dbReference>
<comment type="caution">
    <text evidence="1">The sequence shown here is derived from an EMBL/GenBank/DDBJ whole genome shotgun (WGS) entry which is preliminary data.</text>
</comment>
<organism evidence="1 2">
    <name type="scientific">Streptococcus criceti HS-6</name>
    <dbReference type="NCBI Taxonomy" id="873449"/>
    <lineage>
        <taxon>Bacteria</taxon>
        <taxon>Bacillati</taxon>
        <taxon>Bacillota</taxon>
        <taxon>Bacilli</taxon>
        <taxon>Lactobacillales</taxon>
        <taxon>Streptococcaceae</taxon>
        <taxon>Streptococcus</taxon>
    </lineage>
</organism>
<proteinExistence type="predicted"/>
<dbReference type="OrthoDB" id="2235960at2"/>
<reference evidence="1" key="1">
    <citation type="submission" date="2011-07" db="EMBL/GenBank/DDBJ databases">
        <authorList>
            <person name="Stanhope M.J."/>
            <person name="Durkin A.S."/>
            <person name="Hostetler J."/>
            <person name="Kim M."/>
            <person name="Radune D."/>
            <person name="Singh I."/>
            <person name="Town C.D."/>
        </authorList>
    </citation>
    <scope>NUCLEOTIDE SEQUENCE [LARGE SCALE GENOMIC DNA]</scope>
    <source>
        <strain evidence="1">HS-6</strain>
    </source>
</reference>
<evidence type="ECO:0000313" key="2">
    <source>
        <dbReference type="Proteomes" id="UP000004322"/>
    </source>
</evidence>
<name>G5JN58_STRCG</name>